<name>A0ABS7WSZ9_9BACT</name>
<dbReference type="Proteomes" id="UP000786183">
    <property type="component" value="Unassembled WGS sequence"/>
</dbReference>
<organism evidence="1 2">
    <name type="scientific">Campylobacter canadensis</name>
    <dbReference type="NCBI Taxonomy" id="449520"/>
    <lineage>
        <taxon>Bacteria</taxon>
        <taxon>Pseudomonadati</taxon>
        <taxon>Campylobacterota</taxon>
        <taxon>Epsilonproteobacteria</taxon>
        <taxon>Campylobacterales</taxon>
        <taxon>Campylobacteraceae</taxon>
        <taxon>Campylobacter</taxon>
    </lineage>
</organism>
<dbReference type="RefSeq" id="WP_172233420.1">
    <property type="nucleotide sequence ID" value="NZ_CP035946.1"/>
</dbReference>
<evidence type="ECO:0000313" key="1">
    <source>
        <dbReference type="EMBL" id="MBZ7987095.1"/>
    </source>
</evidence>
<evidence type="ECO:0008006" key="3">
    <source>
        <dbReference type="Google" id="ProtNLM"/>
    </source>
</evidence>
<accession>A0ABS7WSZ9</accession>
<gene>
    <name evidence="1" type="ORF">AVCANL283_03035</name>
</gene>
<sequence length="172" mass="19925">MKPSKEELIAQQQKNLTIAAIKEADRQLNSNNPRIKAKGEVRNVKKLLGLKTHQELCDLLKQKYGFSLQTTAIARWITRGMIPSKYVDIFNELIDEKLIKEQINKSRHNANLTSTSFNQVNTPVNTQVNQVNNLHFCYEDTFELLKYITPEIEKDLRNKLIQIKNFSLALNK</sequence>
<proteinExistence type="predicted"/>
<comment type="caution">
    <text evidence="1">The sequence shown here is derived from an EMBL/GenBank/DDBJ whole genome shotgun (WGS) entry which is preliminary data.</text>
</comment>
<evidence type="ECO:0000313" key="2">
    <source>
        <dbReference type="Proteomes" id="UP000786183"/>
    </source>
</evidence>
<reference evidence="1 2" key="1">
    <citation type="submission" date="2020-07" db="EMBL/GenBank/DDBJ databases">
        <title>Transfer of Campylobacter canadensis to the novel genus Avispirillum gen. nov., that also includes two novel species recovered from migratory waterfowl: Avispirillum anseris sp. nov. and Avispirillum brantae sp. nov.</title>
        <authorList>
            <person name="Miller W.G."/>
            <person name="Chapman M.H."/>
            <person name="Yee E."/>
            <person name="Inglis G.D."/>
        </authorList>
    </citation>
    <scope>NUCLEOTIDE SEQUENCE [LARGE SCALE GENOMIC DNA]</scope>
    <source>
        <strain evidence="1 2">L283</strain>
    </source>
</reference>
<keyword evidence="2" id="KW-1185">Reference proteome</keyword>
<dbReference type="EMBL" id="JACGBB010000004">
    <property type="protein sequence ID" value="MBZ7987095.1"/>
    <property type="molecule type" value="Genomic_DNA"/>
</dbReference>
<protein>
    <recommendedName>
        <fullName evidence="3">DUF1018 domain-containing protein</fullName>
    </recommendedName>
</protein>